<accession>A0A6J6WIP3</accession>
<organism evidence="10">
    <name type="scientific">freshwater metagenome</name>
    <dbReference type="NCBI Taxonomy" id="449393"/>
    <lineage>
        <taxon>unclassified sequences</taxon>
        <taxon>metagenomes</taxon>
        <taxon>ecological metagenomes</taxon>
    </lineage>
</organism>
<dbReference type="AlphaFoldDB" id="A0A6J6WIP3"/>
<evidence type="ECO:0000256" key="1">
    <source>
        <dbReference type="ARBA" id="ARBA00000553"/>
    </source>
</evidence>
<dbReference type="NCBIfam" id="TIGR00726">
    <property type="entry name" value="peptidoglycan editing factor PgeF"/>
    <property type="match status" value="1"/>
</dbReference>
<comment type="similarity">
    <text evidence="2">Belongs to the purine nucleoside phosphorylase YfiH/LACC1 family.</text>
</comment>
<dbReference type="InterPro" id="IPR003730">
    <property type="entry name" value="Cu_polyphenol_OxRdtase"/>
</dbReference>
<dbReference type="Pfam" id="PF02578">
    <property type="entry name" value="Cu-oxidase_4"/>
    <property type="match status" value="1"/>
</dbReference>
<comment type="catalytic activity">
    <reaction evidence="8">
        <text>adenosine + phosphate = alpha-D-ribose 1-phosphate + adenine</text>
        <dbReference type="Rhea" id="RHEA:27642"/>
        <dbReference type="ChEBI" id="CHEBI:16335"/>
        <dbReference type="ChEBI" id="CHEBI:16708"/>
        <dbReference type="ChEBI" id="CHEBI:43474"/>
        <dbReference type="ChEBI" id="CHEBI:57720"/>
        <dbReference type="EC" id="2.4.2.1"/>
    </reaction>
    <physiologicalReaction direction="left-to-right" evidence="8">
        <dbReference type="Rhea" id="RHEA:27643"/>
    </physiologicalReaction>
</comment>
<name>A0A6J6WIP3_9ZZZZ</name>
<evidence type="ECO:0000256" key="4">
    <source>
        <dbReference type="ARBA" id="ARBA00022723"/>
    </source>
</evidence>
<sequence>MKYRFTNRTGGASSGAFASLNLGTHVSDDFETVLANRARLSEELGPIQYMSQVHGNRVAIIEEVTDEDPTADALVTGIPGISLAVQVADCIPLLLHSPQAVAAVHVGRKGLVNGVALAALEVMRDMGSSEITAIIGPSICGPCYEVSQEIHDEVVPLHPTASAVTPQGTPALDLPAALRAVLESAGISILDEFRCTHENSDLYSYRRDGITGRQAGIISL</sequence>
<evidence type="ECO:0000256" key="6">
    <source>
        <dbReference type="ARBA" id="ARBA00022833"/>
    </source>
</evidence>
<dbReference type="EMBL" id="CAFAAF010000013">
    <property type="protein sequence ID" value="CAB4784772.1"/>
    <property type="molecule type" value="Genomic_DNA"/>
</dbReference>
<comment type="catalytic activity">
    <reaction evidence="9">
        <text>S-methyl-5'-thioadenosine + phosphate = 5-(methylsulfanyl)-alpha-D-ribose 1-phosphate + adenine</text>
        <dbReference type="Rhea" id="RHEA:11852"/>
        <dbReference type="ChEBI" id="CHEBI:16708"/>
        <dbReference type="ChEBI" id="CHEBI:17509"/>
        <dbReference type="ChEBI" id="CHEBI:43474"/>
        <dbReference type="ChEBI" id="CHEBI:58533"/>
        <dbReference type="EC" id="2.4.2.28"/>
    </reaction>
    <physiologicalReaction direction="left-to-right" evidence="9">
        <dbReference type="Rhea" id="RHEA:11853"/>
    </physiologicalReaction>
</comment>
<evidence type="ECO:0000313" key="10">
    <source>
        <dbReference type="EMBL" id="CAB4784772.1"/>
    </source>
</evidence>
<dbReference type="GO" id="GO:0005507">
    <property type="term" value="F:copper ion binding"/>
    <property type="evidence" value="ECO:0007669"/>
    <property type="project" value="TreeGrafter"/>
</dbReference>
<keyword evidence="6" id="KW-0862">Zinc</keyword>
<keyword evidence="4" id="KW-0479">Metal-binding</keyword>
<evidence type="ECO:0000256" key="8">
    <source>
        <dbReference type="ARBA" id="ARBA00048968"/>
    </source>
</evidence>
<evidence type="ECO:0000256" key="7">
    <source>
        <dbReference type="ARBA" id="ARBA00047989"/>
    </source>
</evidence>
<dbReference type="GO" id="GO:0016787">
    <property type="term" value="F:hydrolase activity"/>
    <property type="evidence" value="ECO:0007669"/>
    <property type="project" value="UniProtKB-KW"/>
</dbReference>
<protein>
    <submittedName>
        <fullName evidence="10">Unannotated protein</fullName>
    </submittedName>
</protein>
<dbReference type="InterPro" id="IPR038371">
    <property type="entry name" value="Cu_polyphenol_OxRdtase_sf"/>
</dbReference>
<gene>
    <name evidence="10" type="ORF">UFOPK2978_00164</name>
</gene>
<proteinExistence type="inferred from homology"/>
<dbReference type="Gene3D" id="3.60.140.10">
    <property type="entry name" value="CNF1/YfiH-like putative cysteine hydrolases"/>
    <property type="match status" value="1"/>
</dbReference>
<dbReference type="SUPFAM" id="SSF64438">
    <property type="entry name" value="CNF1/YfiH-like putative cysteine hydrolases"/>
    <property type="match status" value="1"/>
</dbReference>
<dbReference type="PANTHER" id="PTHR30616">
    <property type="entry name" value="UNCHARACTERIZED PROTEIN YFIH"/>
    <property type="match status" value="1"/>
</dbReference>
<evidence type="ECO:0000256" key="5">
    <source>
        <dbReference type="ARBA" id="ARBA00022801"/>
    </source>
</evidence>
<evidence type="ECO:0000256" key="9">
    <source>
        <dbReference type="ARBA" id="ARBA00049893"/>
    </source>
</evidence>
<dbReference type="InterPro" id="IPR011324">
    <property type="entry name" value="Cytotoxic_necrot_fac-like_cat"/>
</dbReference>
<evidence type="ECO:0000256" key="2">
    <source>
        <dbReference type="ARBA" id="ARBA00007353"/>
    </source>
</evidence>
<dbReference type="CDD" id="cd16833">
    <property type="entry name" value="YfiH"/>
    <property type="match status" value="1"/>
</dbReference>
<comment type="catalytic activity">
    <reaction evidence="1">
        <text>inosine + phosphate = alpha-D-ribose 1-phosphate + hypoxanthine</text>
        <dbReference type="Rhea" id="RHEA:27646"/>
        <dbReference type="ChEBI" id="CHEBI:17368"/>
        <dbReference type="ChEBI" id="CHEBI:17596"/>
        <dbReference type="ChEBI" id="CHEBI:43474"/>
        <dbReference type="ChEBI" id="CHEBI:57720"/>
        <dbReference type="EC" id="2.4.2.1"/>
    </reaction>
    <physiologicalReaction direction="left-to-right" evidence="1">
        <dbReference type="Rhea" id="RHEA:27647"/>
    </physiologicalReaction>
</comment>
<dbReference type="PANTHER" id="PTHR30616:SF2">
    <property type="entry name" value="PURINE NUCLEOSIDE PHOSPHORYLASE LACC1"/>
    <property type="match status" value="1"/>
</dbReference>
<dbReference type="GO" id="GO:0017061">
    <property type="term" value="F:S-methyl-5-thioadenosine phosphorylase activity"/>
    <property type="evidence" value="ECO:0007669"/>
    <property type="project" value="UniProtKB-EC"/>
</dbReference>
<keyword evidence="5" id="KW-0378">Hydrolase</keyword>
<keyword evidence="3" id="KW-0808">Transferase</keyword>
<reference evidence="10" key="1">
    <citation type="submission" date="2020-05" db="EMBL/GenBank/DDBJ databases">
        <authorList>
            <person name="Chiriac C."/>
            <person name="Salcher M."/>
            <person name="Ghai R."/>
            <person name="Kavagutti S V."/>
        </authorList>
    </citation>
    <scope>NUCLEOTIDE SEQUENCE</scope>
</reference>
<comment type="catalytic activity">
    <reaction evidence="7">
        <text>adenosine + H2O + H(+) = inosine + NH4(+)</text>
        <dbReference type="Rhea" id="RHEA:24408"/>
        <dbReference type="ChEBI" id="CHEBI:15377"/>
        <dbReference type="ChEBI" id="CHEBI:15378"/>
        <dbReference type="ChEBI" id="CHEBI:16335"/>
        <dbReference type="ChEBI" id="CHEBI:17596"/>
        <dbReference type="ChEBI" id="CHEBI:28938"/>
        <dbReference type="EC" id="3.5.4.4"/>
    </reaction>
    <physiologicalReaction direction="left-to-right" evidence="7">
        <dbReference type="Rhea" id="RHEA:24409"/>
    </physiologicalReaction>
</comment>
<evidence type="ECO:0000256" key="3">
    <source>
        <dbReference type="ARBA" id="ARBA00022679"/>
    </source>
</evidence>